<dbReference type="InterPro" id="IPR011054">
    <property type="entry name" value="Rudment_hybrid_motif"/>
</dbReference>
<evidence type="ECO:0000256" key="10">
    <source>
        <dbReference type="ARBA" id="ARBA00023239"/>
    </source>
</evidence>
<dbReference type="SUPFAM" id="SSF56059">
    <property type="entry name" value="Glutathione synthetase ATP-binding domain-like"/>
    <property type="match status" value="1"/>
</dbReference>
<dbReference type="Gene3D" id="3.40.50.1970">
    <property type="match status" value="1"/>
</dbReference>
<dbReference type="Pfam" id="PF17769">
    <property type="entry name" value="PurK_C"/>
    <property type="match status" value="1"/>
</dbReference>
<dbReference type="InterPro" id="IPR040686">
    <property type="entry name" value="PurK_C"/>
</dbReference>
<dbReference type="Gene3D" id="3.30.1490.20">
    <property type="entry name" value="ATP-grasp fold, A domain"/>
    <property type="match status" value="1"/>
</dbReference>
<keyword evidence="10 11" id="KW-0456">Lyase</keyword>
<dbReference type="SUPFAM" id="SSF51246">
    <property type="entry name" value="Rudiment single hybrid motif"/>
    <property type="match status" value="1"/>
</dbReference>
<dbReference type="GO" id="GO:0005524">
    <property type="term" value="F:ATP binding"/>
    <property type="evidence" value="ECO:0007669"/>
    <property type="project" value="UniProtKB-UniRule"/>
</dbReference>
<keyword evidence="8 11" id="KW-0210">Decarboxylase</keyword>
<dbReference type="GO" id="GO:0004638">
    <property type="term" value="F:phosphoribosylaminoimidazole carboxylase activity"/>
    <property type="evidence" value="ECO:0007669"/>
    <property type="project" value="UniProtKB-UniRule"/>
</dbReference>
<dbReference type="InterPro" id="IPR011761">
    <property type="entry name" value="ATP-grasp"/>
</dbReference>
<dbReference type="InterPro" id="IPR033747">
    <property type="entry name" value="PurE_ClassI"/>
</dbReference>
<dbReference type="Proteomes" id="UP000279259">
    <property type="component" value="Unassembled WGS sequence"/>
</dbReference>
<evidence type="ECO:0000256" key="7">
    <source>
        <dbReference type="ARBA" id="ARBA00022755"/>
    </source>
</evidence>
<evidence type="ECO:0000256" key="3">
    <source>
        <dbReference type="ARBA" id="ARBA00006114"/>
    </source>
</evidence>
<dbReference type="STRING" id="1890683.A0A427YQR0"/>
<dbReference type="InterPro" id="IPR016301">
    <property type="entry name" value="Ade2_fungi/plant"/>
</dbReference>
<evidence type="ECO:0000256" key="6">
    <source>
        <dbReference type="ARBA" id="ARBA00022741"/>
    </source>
</evidence>
<dbReference type="UniPathway" id="UPA00074">
    <property type="reaction ID" value="UER00130"/>
</dbReference>
<dbReference type="PANTHER" id="PTHR11609">
    <property type="entry name" value="PURINE BIOSYNTHESIS PROTEIN 6/7, PUR6/7"/>
    <property type="match status" value="1"/>
</dbReference>
<evidence type="ECO:0000259" key="12">
    <source>
        <dbReference type="PROSITE" id="PS50975"/>
    </source>
</evidence>
<evidence type="ECO:0000256" key="5">
    <source>
        <dbReference type="ARBA" id="ARBA00021059"/>
    </source>
</evidence>
<comment type="caution">
    <text evidence="13">The sequence shown here is derived from an EMBL/GenBank/DDBJ whole genome shotgun (WGS) entry which is preliminary data.</text>
</comment>
<dbReference type="NCBIfam" id="TIGR01161">
    <property type="entry name" value="purK"/>
    <property type="match status" value="1"/>
</dbReference>
<dbReference type="HAMAP" id="MF_01928">
    <property type="entry name" value="PurK"/>
    <property type="match status" value="1"/>
</dbReference>
<evidence type="ECO:0000256" key="9">
    <source>
        <dbReference type="ARBA" id="ARBA00022840"/>
    </source>
</evidence>
<evidence type="ECO:0000256" key="1">
    <source>
        <dbReference type="ARBA" id="ARBA00001244"/>
    </source>
</evidence>
<evidence type="ECO:0000256" key="11">
    <source>
        <dbReference type="PIRNR" id="PIRNR001340"/>
    </source>
</evidence>
<organism evidence="13 14">
    <name type="scientific">Saitozyma podzolica</name>
    <dbReference type="NCBI Taxonomy" id="1890683"/>
    <lineage>
        <taxon>Eukaryota</taxon>
        <taxon>Fungi</taxon>
        <taxon>Dikarya</taxon>
        <taxon>Basidiomycota</taxon>
        <taxon>Agaricomycotina</taxon>
        <taxon>Tremellomycetes</taxon>
        <taxon>Tremellales</taxon>
        <taxon>Trimorphomycetaceae</taxon>
        <taxon>Saitozyma</taxon>
    </lineage>
</organism>
<dbReference type="InterPro" id="IPR016185">
    <property type="entry name" value="PreATP-grasp_dom_sf"/>
</dbReference>
<comment type="catalytic activity">
    <reaction evidence="1 11">
        <text>5-amino-1-(5-phospho-D-ribosyl)imidazole-4-carboxylate + H(+) = 5-amino-1-(5-phospho-beta-D-ribosyl)imidazole + CO2</text>
        <dbReference type="Rhea" id="RHEA:10792"/>
        <dbReference type="ChEBI" id="CHEBI:15378"/>
        <dbReference type="ChEBI" id="CHEBI:16526"/>
        <dbReference type="ChEBI" id="CHEBI:77657"/>
        <dbReference type="ChEBI" id="CHEBI:137981"/>
        <dbReference type="EC" id="4.1.1.21"/>
    </reaction>
</comment>
<evidence type="ECO:0000313" key="13">
    <source>
        <dbReference type="EMBL" id="RSH93400.1"/>
    </source>
</evidence>
<dbReference type="InterPro" id="IPR054350">
    <property type="entry name" value="PurT/PurK_preATP-grasp"/>
</dbReference>
<comment type="similarity">
    <text evidence="3 11">In the C-terminal section; belongs to the AIR carboxylase family. Class I subfamily.</text>
</comment>
<dbReference type="GO" id="GO:0006189">
    <property type="term" value="P:'de novo' IMP biosynthetic process"/>
    <property type="evidence" value="ECO:0007669"/>
    <property type="project" value="UniProtKB-UniRule"/>
</dbReference>
<dbReference type="PROSITE" id="PS50975">
    <property type="entry name" value="ATP_GRASP"/>
    <property type="match status" value="1"/>
</dbReference>
<dbReference type="FunFam" id="3.30.470.20:FF:000037">
    <property type="entry name" value="Phosphoribosylaminoimidazole carboxylase, chloroplastic"/>
    <property type="match status" value="1"/>
</dbReference>
<keyword evidence="7 11" id="KW-0658">Purine biosynthesis</keyword>
<dbReference type="Pfam" id="PF22660">
    <property type="entry name" value="RS_preATP-grasp-like"/>
    <property type="match status" value="1"/>
</dbReference>
<accession>A0A427YQR0</accession>
<feature type="domain" description="ATP-grasp" evidence="12">
    <location>
        <begin position="110"/>
        <end position="304"/>
    </location>
</feature>
<evidence type="ECO:0000256" key="4">
    <source>
        <dbReference type="ARBA" id="ARBA00012329"/>
    </source>
</evidence>
<dbReference type="Gene3D" id="3.30.470.20">
    <property type="entry name" value="ATP-grasp fold, B domain"/>
    <property type="match status" value="1"/>
</dbReference>
<dbReference type="InterPro" id="IPR003135">
    <property type="entry name" value="ATP-grasp_carboxylate-amine"/>
</dbReference>
<reference evidence="13 14" key="1">
    <citation type="submission" date="2018-11" db="EMBL/GenBank/DDBJ databases">
        <title>Genome sequence of Saitozyma podzolica DSM 27192.</title>
        <authorList>
            <person name="Aliyu H."/>
            <person name="Gorte O."/>
            <person name="Ochsenreither K."/>
        </authorList>
    </citation>
    <scope>NUCLEOTIDE SEQUENCE [LARGE SCALE GENOMIC DNA]</scope>
    <source>
        <strain evidence="13 14">DSM 27192</strain>
    </source>
</reference>
<dbReference type="SUPFAM" id="SSF52440">
    <property type="entry name" value="PreATP-grasp domain"/>
    <property type="match status" value="1"/>
</dbReference>
<comment type="pathway">
    <text evidence="2 11">Purine metabolism; IMP biosynthesis via de novo pathway; 5-amino-1-(5-phospho-D-ribosyl)imidazole-4-carboxylate from 5-amino-1-(5-phospho-D-ribosyl)imidazole (carboxylase route): step 1/1.</text>
</comment>
<dbReference type="EC" id="4.1.1.21" evidence="4 11"/>
<dbReference type="InterPro" id="IPR013815">
    <property type="entry name" value="ATP_grasp_subdomain_1"/>
</dbReference>
<gene>
    <name evidence="13" type="primary">ADE2</name>
    <name evidence="13" type="ORF">EHS25_007756</name>
</gene>
<dbReference type="Pfam" id="PF00731">
    <property type="entry name" value="AIRC"/>
    <property type="match status" value="2"/>
</dbReference>
<dbReference type="SMART" id="SM01001">
    <property type="entry name" value="AIRC"/>
    <property type="match status" value="1"/>
</dbReference>
<dbReference type="HAMAP" id="MF_01929">
    <property type="entry name" value="PurE_classI"/>
    <property type="match status" value="1"/>
</dbReference>
<dbReference type="PANTHER" id="PTHR11609:SF5">
    <property type="entry name" value="PHOSPHORIBOSYLAMINOIMIDAZOLE CARBOXYLASE"/>
    <property type="match status" value="1"/>
</dbReference>
<keyword evidence="6 11" id="KW-0547">Nucleotide-binding</keyword>
<dbReference type="NCBIfam" id="NF004679">
    <property type="entry name" value="PRK06019.1-5"/>
    <property type="match status" value="1"/>
</dbReference>
<dbReference type="AlphaFoldDB" id="A0A427YQR0"/>
<dbReference type="SUPFAM" id="SSF52255">
    <property type="entry name" value="N5-CAIR mutase (phosphoribosylaminoimidazole carboxylase, PurE)"/>
    <property type="match status" value="2"/>
</dbReference>
<sequence>MAPRKTVGILGGGQLGRMLAHPAALLGIPLLILGSGPSTPAKQVLSGPHIDGPFTSESHIRELASHCDVLTVEIEHVNADVLEAVEAEGLCEVQPSPKTIRLIQDKYLQKEYLSQRGIPVAPFAKVENPSVESLQVLAGKLGLPMMLKARTLAYDGRGNAPLKSTEASDVDAALKFLGDRPLYAEGWAPFVKEVAVMVVRNKEGEVRSYDAVETVHKESILRVCLAPLRANGKGMQGINQRARELAEKAVATLEGAGIFGVEMFLLEDGSLLLNEIAPRPHNSGHHTIEACATSQFENHLRAILSLPLGSTSLRVPSAAMINILGVDGSMEPVYAMSDAALSVPGAASHLYGKAESRKARKMGHITVTAESDASLREKIRVILSAQPDLTQQWINDLVPSPPVAGFSHRNPSWGLLWILEEWGIPYELTITSAHRTPQRMVDYAHSAVSRGLRVIIAGAGGAAHLPGMVASETALPVIGVPVKASVLDGVDSLYSIVQMPFQYHNFPTSQGPNVPSSQFPIVPTPSTSIPQSLPISQHTQFHIPPTSDSADPTPIQRGIPVATVGINNSTNAALLAIRILGTSIPRLTSDVEAYAHKLENEVLGKVEVLEGEGWEKYVARLKK</sequence>
<dbReference type="EMBL" id="RSCD01000004">
    <property type="protein sequence ID" value="RSH93400.1"/>
    <property type="molecule type" value="Genomic_DNA"/>
</dbReference>
<evidence type="ECO:0000256" key="2">
    <source>
        <dbReference type="ARBA" id="ARBA00004747"/>
    </source>
</evidence>
<dbReference type="InterPro" id="IPR005875">
    <property type="entry name" value="PurK"/>
</dbReference>
<proteinExistence type="inferred from homology"/>
<name>A0A427YQR0_9TREE</name>
<keyword evidence="9 11" id="KW-0067">ATP-binding</keyword>
<evidence type="ECO:0000313" key="14">
    <source>
        <dbReference type="Proteomes" id="UP000279259"/>
    </source>
</evidence>
<dbReference type="PIRSF" id="PIRSF001340">
    <property type="entry name" value="AIR_carboxylase"/>
    <property type="match status" value="1"/>
</dbReference>
<evidence type="ECO:0000256" key="8">
    <source>
        <dbReference type="ARBA" id="ARBA00022793"/>
    </source>
</evidence>
<dbReference type="InterPro" id="IPR000031">
    <property type="entry name" value="PurE_dom"/>
</dbReference>
<protein>
    <recommendedName>
        <fullName evidence="5 11">Phosphoribosylaminoimidazole carboxylase</fullName>
        <ecNumber evidence="4 11">4.1.1.21</ecNumber>
    </recommendedName>
</protein>
<dbReference type="Gene3D" id="3.40.50.20">
    <property type="match status" value="1"/>
</dbReference>
<dbReference type="Pfam" id="PF02222">
    <property type="entry name" value="ATP-grasp"/>
    <property type="match status" value="1"/>
</dbReference>
<keyword evidence="14" id="KW-1185">Reference proteome</keyword>
<dbReference type="GO" id="GO:0046872">
    <property type="term" value="F:metal ion binding"/>
    <property type="evidence" value="ECO:0007669"/>
    <property type="project" value="InterPro"/>
</dbReference>
<dbReference type="OrthoDB" id="15425at2759"/>